<comment type="caution">
    <text evidence="2">The sequence shown here is derived from an EMBL/GenBank/DDBJ whole genome shotgun (WGS) entry which is preliminary data.</text>
</comment>
<name>A0A2U1T891_9CORY</name>
<dbReference type="Pfam" id="PF12229">
    <property type="entry name" value="PG_binding_4"/>
    <property type="match status" value="1"/>
</dbReference>
<dbReference type="KEGG" id="cyz:C3B44_10790"/>
<reference evidence="3" key="1">
    <citation type="submission" date="2018-04" db="EMBL/GenBank/DDBJ databases">
        <authorList>
            <person name="Liu S."/>
            <person name="Wang Z."/>
            <person name="Li J."/>
        </authorList>
    </citation>
    <scope>NUCLEOTIDE SEQUENCE [LARGE SCALE GENOMIC DNA]</scope>
    <source>
        <strain evidence="3">2189</strain>
    </source>
</reference>
<dbReference type="Pfam" id="PF04294">
    <property type="entry name" value="VanW"/>
    <property type="match status" value="1"/>
</dbReference>
<evidence type="ECO:0000313" key="3">
    <source>
        <dbReference type="Proteomes" id="UP000244989"/>
    </source>
</evidence>
<dbReference type="InterPro" id="IPR052913">
    <property type="entry name" value="Glycopeptide_resist_protein"/>
</dbReference>
<evidence type="ECO:0000259" key="1">
    <source>
        <dbReference type="Pfam" id="PF12229"/>
    </source>
</evidence>
<gene>
    <name evidence="2" type="ORF">DF222_03605</name>
</gene>
<dbReference type="AlphaFoldDB" id="A0A2U1T891"/>
<feature type="domain" description="YoaR-like putative peptidoglycan binding" evidence="1">
    <location>
        <begin position="218"/>
        <end position="296"/>
    </location>
</feature>
<dbReference type="InterPro" id="IPR022029">
    <property type="entry name" value="YoaR-like_PG-bd"/>
</dbReference>
<sequence length="536" mass="57551">MTVILGGLYAWDYLSNKDNVPRGTTVGGVEIGGMSHAEAEEKLRTELGGVETDPVTVAAGEESSQLIPAEAGLSIDWQATIAQAGEESANPIERLRGLLSSQEVPVVSQTDEQALSPELDRVTEELSTEAEDGAVTIENGKPVTKDPVNGQTVEREELHLKVTENWLDPEGVEVEPQVVEPRINDDVITATIDGPLGEALDGPLTIHGEGGDGVIPQERLGEVISTENAGETIDINVNDEAAQAIFAEQLAETETPPQNAKLNQDGSVVPHEDGRVIDWEVTMEDFSARVVGDADREWDAAYKDKPAEYTTEEAENATFDQVIGEFTTSDFSQTSGQNIAVIANQINGVIVNPGETFSVNQFTGPRGTAQGYVEGGTIENGRAGTAVGGGISQFATTLYNATYFAGMEDVAHTPHSYYIPRYPAGREATLYEGAIDLVFRNSNSNPVRIDTEMGSNSITVKIRGVKEVNVESIDGGRWAYTEPDERRISGDDCIPSSGNKGFTTSDTRVISDLDGNEISRETQTTVYDPQPIVRCG</sequence>
<accession>A0A2U1T891</accession>
<keyword evidence="3" id="KW-1185">Reference proteome</keyword>
<dbReference type="EMBL" id="QEEZ01000005">
    <property type="protein sequence ID" value="PWC02227.1"/>
    <property type="molecule type" value="Genomic_DNA"/>
</dbReference>
<dbReference type="InterPro" id="IPR007391">
    <property type="entry name" value="Vancomycin_resist_VanW"/>
</dbReference>
<dbReference type="Proteomes" id="UP000244989">
    <property type="component" value="Unassembled WGS sequence"/>
</dbReference>
<organism evidence="2 3">
    <name type="scientific">Corynebacterium yudongzhengii</name>
    <dbReference type="NCBI Taxonomy" id="2080740"/>
    <lineage>
        <taxon>Bacteria</taxon>
        <taxon>Bacillati</taxon>
        <taxon>Actinomycetota</taxon>
        <taxon>Actinomycetes</taxon>
        <taxon>Mycobacteriales</taxon>
        <taxon>Corynebacteriaceae</taxon>
        <taxon>Corynebacterium</taxon>
    </lineage>
</organism>
<dbReference type="OrthoDB" id="9813301at2"/>
<evidence type="ECO:0000313" key="2">
    <source>
        <dbReference type="EMBL" id="PWC02227.1"/>
    </source>
</evidence>
<dbReference type="PANTHER" id="PTHR35788">
    <property type="entry name" value="EXPORTED PROTEIN-RELATED"/>
    <property type="match status" value="1"/>
</dbReference>
<protein>
    <recommendedName>
        <fullName evidence="1">YoaR-like putative peptidoglycan binding domain-containing protein</fullName>
    </recommendedName>
</protein>
<proteinExistence type="predicted"/>
<dbReference type="PANTHER" id="PTHR35788:SF1">
    <property type="entry name" value="EXPORTED PROTEIN"/>
    <property type="match status" value="1"/>
</dbReference>